<gene>
    <name evidence="7" type="ORF">C7I55_25295</name>
</gene>
<reference evidence="7 8" key="1">
    <citation type="submission" date="2018-03" db="EMBL/GenBank/DDBJ databases">
        <title>The draft genome of Sphingosinicella sp. GL-C-18.</title>
        <authorList>
            <person name="Liu L."/>
            <person name="Li L."/>
            <person name="Liang L."/>
            <person name="Zhang X."/>
            <person name="Wang T."/>
        </authorList>
    </citation>
    <scope>NUCLEOTIDE SEQUENCE [LARGE SCALE GENOMIC DNA]</scope>
    <source>
        <strain evidence="7 8">GL-C-18</strain>
    </source>
</reference>
<evidence type="ECO:0000256" key="3">
    <source>
        <dbReference type="ARBA" id="ARBA00022660"/>
    </source>
</evidence>
<dbReference type="PANTHER" id="PTHR12219">
    <property type="entry name" value="NADH-UBIQUINONE OXIDOREDUCTASE"/>
    <property type="match status" value="1"/>
</dbReference>
<keyword evidence="8" id="KW-1185">Reference proteome</keyword>
<name>A0A2P7QFG5_9SPHN</name>
<comment type="caution">
    <text evidence="7">The sequence shown here is derived from an EMBL/GenBank/DDBJ whole genome shotgun (WGS) entry which is preliminary data.</text>
</comment>
<keyword evidence="4" id="KW-0809">Transit peptide</keyword>
<dbReference type="PANTHER" id="PTHR12219:SF8">
    <property type="entry name" value="NADH DEHYDROGENASE [UBIQUINONE] IRON-SULFUR PROTEIN 4, MITOCHONDRIAL"/>
    <property type="match status" value="1"/>
</dbReference>
<dbReference type="OrthoDB" id="9799572at2"/>
<dbReference type="GO" id="GO:0022900">
    <property type="term" value="P:electron transport chain"/>
    <property type="evidence" value="ECO:0007669"/>
    <property type="project" value="InterPro"/>
</dbReference>
<evidence type="ECO:0000256" key="2">
    <source>
        <dbReference type="ARBA" id="ARBA00022448"/>
    </source>
</evidence>
<evidence type="ECO:0000256" key="6">
    <source>
        <dbReference type="ARBA" id="ARBA00023136"/>
    </source>
</evidence>
<dbReference type="Pfam" id="PF04800">
    <property type="entry name" value="NDUS4"/>
    <property type="match status" value="1"/>
</dbReference>
<dbReference type="RefSeq" id="WP_106515838.1">
    <property type="nucleotide sequence ID" value="NZ_PXYI01000012.1"/>
</dbReference>
<evidence type="ECO:0000313" key="7">
    <source>
        <dbReference type="EMBL" id="PSJ36703.1"/>
    </source>
</evidence>
<dbReference type="InterPro" id="IPR038532">
    <property type="entry name" value="NDUFS4-like_sf"/>
</dbReference>
<keyword evidence="6" id="KW-0472">Membrane</keyword>
<sequence>MAARIFQRSKNAMQSGKATAGEWILQFESHRAHTPDPLTGWSGGGDTQSQVTLSFPTEEAARAYAERNAIPYHLVPASERKLKLQSYADNFK</sequence>
<dbReference type="GO" id="GO:0016020">
    <property type="term" value="C:membrane"/>
    <property type="evidence" value="ECO:0007669"/>
    <property type="project" value="UniProtKB-SubCell"/>
</dbReference>
<evidence type="ECO:0000256" key="5">
    <source>
        <dbReference type="ARBA" id="ARBA00022982"/>
    </source>
</evidence>
<dbReference type="Proteomes" id="UP000241167">
    <property type="component" value="Unassembled WGS sequence"/>
</dbReference>
<dbReference type="AlphaFoldDB" id="A0A2P7QFG5"/>
<accession>A0A2P7QFG5</accession>
<keyword evidence="2" id="KW-0813">Transport</keyword>
<keyword evidence="5" id="KW-0249">Electron transport</keyword>
<organism evidence="7 8">
    <name type="scientific">Allosphingosinicella deserti</name>
    <dbReference type="NCBI Taxonomy" id="2116704"/>
    <lineage>
        <taxon>Bacteria</taxon>
        <taxon>Pseudomonadati</taxon>
        <taxon>Pseudomonadota</taxon>
        <taxon>Alphaproteobacteria</taxon>
        <taxon>Sphingomonadales</taxon>
        <taxon>Sphingomonadaceae</taxon>
        <taxon>Allosphingosinicella</taxon>
    </lineage>
</organism>
<evidence type="ECO:0000256" key="1">
    <source>
        <dbReference type="ARBA" id="ARBA00004370"/>
    </source>
</evidence>
<proteinExistence type="predicted"/>
<dbReference type="EMBL" id="PXYI01000012">
    <property type="protein sequence ID" value="PSJ36703.1"/>
    <property type="molecule type" value="Genomic_DNA"/>
</dbReference>
<dbReference type="Gene3D" id="3.30.160.190">
    <property type="entry name" value="atu1810 like domain"/>
    <property type="match status" value="1"/>
</dbReference>
<protein>
    <submittedName>
        <fullName evidence="7">ETC complex I subunit</fullName>
    </submittedName>
</protein>
<comment type="subcellular location">
    <subcellularLocation>
        <location evidence="1">Membrane</location>
    </subcellularLocation>
</comment>
<evidence type="ECO:0000256" key="4">
    <source>
        <dbReference type="ARBA" id="ARBA00022946"/>
    </source>
</evidence>
<evidence type="ECO:0000313" key="8">
    <source>
        <dbReference type="Proteomes" id="UP000241167"/>
    </source>
</evidence>
<dbReference type="InterPro" id="IPR006885">
    <property type="entry name" value="NADH_UbQ_FeS_4_mit-like"/>
</dbReference>
<keyword evidence="3" id="KW-0679">Respiratory chain</keyword>